<feature type="compositionally biased region" description="Low complexity" evidence="1">
    <location>
        <begin position="199"/>
        <end position="210"/>
    </location>
</feature>
<accession>F4RAB5</accession>
<dbReference type="RefSeq" id="XP_007406279.1">
    <property type="nucleotide sequence ID" value="XM_007406217.1"/>
</dbReference>
<dbReference type="Proteomes" id="UP000001072">
    <property type="component" value="Unassembled WGS sequence"/>
</dbReference>
<dbReference type="KEGG" id="mlr:MELLADRAFT_70956"/>
<reference evidence="3" key="1">
    <citation type="journal article" date="2011" name="Proc. Natl. Acad. Sci. U.S.A.">
        <title>Obligate biotrophy features unraveled by the genomic analysis of rust fungi.</title>
        <authorList>
            <person name="Duplessis S."/>
            <person name="Cuomo C.A."/>
            <person name="Lin Y.-C."/>
            <person name="Aerts A."/>
            <person name="Tisserant E."/>
            <person name="Veneault-Fourrey C."/>
            <person name="Joly D.L."/>
            <person name="Hacquard S."/>
            <person name="Amselem J."/>
            <person name="Cantarel B.L."/>
            <person name="Chiu R."/>
            <person name="Coutinho P.M."/>
            <person name="Feau N."/>
            <person name="Field M."/>
            <person name="Frey P."/>
            <person name="Gelhaye E."/>
            <person name="Goldberg J."/>
            <person name="Grabherr M.G."/>
            <person name="Kodira C.D."/>
            <person name="Kohler A."/>
            <person name="Kuees U."/>
            <person name="Lindquist E.A."/>
            <person name="Lucas S.M."/>
            <person name="Mago R."/>
            <person name="Mauceli E."/>
            <person name="Morin E."/>
            <person name="Murat C."/>
            <person name="Pangilinan J.L."/>
            <person name="Park R."/>
            <person name="Pearson M."/>
            <person name="Quesneville H."/>
            <person name="Rouhier N."/>
            <person name="Sakthikumar S."/>
            <person name="Salamov A.A."/>
            <person name="Schmutz J."/>
            <person name="Selles B."/>
            <person name="Shapiro H."/>
            <person name="Tanguay P."/>
            <person name="Tuskan G.A."/>
            <person name="Henrissat B."/>
            <person name="Van de Peer Y."/>
            <person name="Rouze P."/>
            <person name="Ellis J.G."/>
            <person name="Dodds P.N."/>
            <person name="Schein J.E."/>
            <person name="Zhong S."/>
            <person name="Hamelin R.C."/>
            <person name="Grigoriev I.V."/>
            <person name="Szabo L.J."/>
            <person name="Martin F."/>
        </authorList>
    </citation>
    <scope>NUCLEOTIDE SEQUENCE [LARGE SCALE GENOMIC DNA]</scope>
    <source>
        <strain evidence="3">98AG31 / pathotype 3-4-7</strain>
    </source>
</reference>
<sequence length="236" mass="23548">MSSTEAATAAPAPVNAPETVETTSTPNKFDNVGKTVGGKVKGLFKVINTAGEQLRGNINAALDGTGDAIAGRKSGEVTSKGVNPTAPAATEATAAEPVAESSAAPATAASVDAAPAAGASATEATATTPSTNATPGQKQFPVGQFINKSLKRTVTLIKNVTNNLRSNVNTGVHGVGNTLSQQKDRASKRFSRAPRAEAEPVATAVEPESVTPEVAAPTPNNTTAEIVPAAAPAVEA</sequence>
<feature type="compositionally biased region" description="Low complexity" evidence="1">
    <location>
        <begin position="84"/>
        <end position="135"/>
    </location>
</feature>
<evidence type="ECO:0000313" key="2">
    <source>
        <dbReference type="EMBL" id="EGG10810.1"/>
    </source>
</evidence>
<dbReference type="HOGENOM" id="CLU_1175646_0_0_1"/>
<dbReference type="eggNOG" id="ENOG502RDGD">
    <property type="taxonomic scope" value="Eukaryota"/>
</dbReference>
<evidence type="ECO:0000256" key="1">
    <source>
        <dbReference type="SAM" id="MobiDB-lite"/>
    </source>
</evidence>
<dbReference type="EMBL" id="GL883094">
    <property type="protein sequence ID" value="EGG10810.1"/>
    <property type="molecule type" value="Genomic_DNA"/>
</dbReference>
<feature type="region of interest" description="Disordered" evidence="1">
    <location>
        <begin position="71"/>
        <end position="140"/>
    </location>
</feature>
<feature type="region of interest" description="Disordered" evidence="1">
    <location>
        <begin position="1"/>
        <end position="36"/>
    </location>
</feature>
<feature type="region of interest" description="Disordered" evidence="1">
    <location>
        <begin position="190"/>
        <end position="236"/>
    </location>
</feature>
<dbReference type="InParanoid" id="F4RAB5"/>
<feature type="compositionally biased region" description="Low complexity" evidence="1">
    <location>
        <begin position="222"/>
        <end position="236"/>
    </location>
</feature>
<feature type="compositionally biased region" description="Low complexity" evidence="1">
    <location>
        <begin position="1"/>
        <end position="21"/>
    </location>
</feature>
<gene>
    <name evidence="2" type="ORF">MELLADRAFT_70956</name>
</gene>
<dbReference type="VEuPathDB" id="FungiDB:MELLADRAFT_70956"/>
<evidence type="ECO:0000313" key="3">
    <source>
        <dbReference type="Proteomes" id="UP000001072"/>
    </source>
</evidence>
<organism evidence="3">
    <name type="scientific">Melampsora larici-populina (strain 98AG31 / pathotype 3-4-7)</name>
    <name type="common">Poplar leaf rust fungus</name>
    <dbReference type="NCBI Taxonomy" id="747676"/>
    <lineage>
        <taxon>Eukaryota</taxon>
        <taxon>Fungi</taxon>
        <taxon>Dikarya</taxon>
        <taxon>Basidiomycota</taxon>
        <taxon>Pucciniomycotina</taxon>
        <taxon>Pucciniomycetes</taxon>
        <taxon>Pucciniales</taxon>
        <taxon>Melampsoraceae</taxon>
        <taxon>Melampsora</taxon>
    </lineage>
</organism>
<dbReference type="AlphaFoldDB" id="F4RAB5"/>
<proteinExistence type="predicted"/>
<protein>
    <submittedName>
        <fullName evidence="2">Uncharacterized protein</fullName>
    </submittedName>
</protein>
<name>F4RAB5_MELLP</name>
<dbReference type="GeneID" id="18931688"/>
<dbReference type="OrthoDB" id="2506736at2759"/>
<keyword evidence="3" id="KW-1185">Reference proteome</keyword>